<organism evidence="7 8">
    <name type="scientific">Kosakonia calanthes</name>
    <dbReference type="NCBI Taxonomy" id="3139408"/>
    <lineage>
        <taxon>Bacteria</taxon>
        <taxon>Pseudomonadati</taxon>
        <taxon>Pseudomonadota</taxon>
        <taxon>Gammaproteobacteria</taxon>
        <taxon>Enterobacterales</taxon>
        <taxon>Enterobacteriaceae</taxon>
        <taxon>Kosakonia</taxon>
    </lineage>
</organism>
<evidence type="ECO:0000259" key="5">
    <source>
        <dbReference type="Pfam" id="PF00263"/>
    </source>
</evidence>
<keyword evidence="8" id="KW-1185">Reference proteome</keyword>
<evidence type="ECO:0000256" key="2">
    <source>
        <dbReference type="ARBA" id="ARBA00022729"/>
    </source>
</evidence>
<dbReference type="PRINTS" id="PR01337">
    <property type="entry name" value="TYPE3OMGPROT"/>
</dbReference>
<evidence type="ECO:0000256" key="4">
    <source>
        <dbReference type="RuleBase" id="RU004004"/>
    </source>
</evidence>
<evidence type="ECO:0000256" key="3">
    <source>
        <dbReference type="HAMAP-Rule" id="MF_02219"/>
    </source>
</evidence>
<dbReference type="PANTHER" id="PTHR30332">
    <property type="entry name" value="PROBABLE GENERAL SECRETION PATHWAY PROTEIN D"/>
    <property type="match status" value="1"/>
</dbReference>
<comment type="similarity">
    <text evidence="3">Belongs to the bacterial secretin family. T3SS SctC subfamily.</text>
</comment>
<keyword evidence="3 4" id="KW-0813">Transport</keyword>
<evidence type="ECO:0000256" key="1">
    <source>
        <dbReference type="ARBA" id="ARBA00004442"/>
    </source>
</evidence>
<gene>
    <name evidence="3" type="primary">sctC</name>
    <name evidence="7" type="ORF">AAEY27_22260</name>
</gene>
<accession>A0ABZ3BAS3</accession>
<keyword evidence="3" id="KW-0811">Translocation</keyword>
<dbReference type="Gene3D" id="3.55.50.30">
    <property type="match status" value="1"/>
</dbReference>
<comment type="subunit">
    <text evidence="3">The core secretion machinery of the T3SS is composed of approximately 20 different proteins, including cytoplasmic components, a base, an export apparatus and a needle. This subunit is part of the base, which anchors the injectisome in the bacterial cell envelope. Forms a stable homooligomeric complex.</text>
</comment>
<feature type="domain" description="Type II/III secretion system secretin-like" evidence="5">
    <location>
        <begin position="321"/>
        <end position="480"/>
    </location>
</feature>
<evidence type="ECO:0000313" key="7">
    <source>
        <dbReference type="EMBL" id="WZV98301.1"/>
    </source>
</evidence>
<dbReference type="Pfam" id="PF03958">
    <property type="entry name" value="Secretin_N"/>
    <property type="match status" value="1"/>
</dbReference>
<reference evidence="7 8" key="1">
    <citation type="submission" date="2024-04" db="EMBL/GenBank/DDBJ databases">
        <title>Kosakonia calanthae sp. nov., a halophilic bacterium isolated from leaves of Calanthe tiplacata.</title>
        <authorList>
            <person name="Wu P."/>
        </authorList>
    </citation>
    <scope>NUCLEOTIDE SEQUENCE [LARGE SCALE GENOMIC DNA]</scope>
    <source>
        <strain evidence="7 8">BYX6</strain>
    </source>
</reference>
<comment type="subcellular location">
    <subcellularLocation>
        <location evidence="1 3 4">Cell outer membrane</location>
    </subcellularLocation>
</comment>
<dbReference type="InterPro" id="IPR005644">
    <property type="entry name" value="NolW-like"/>
</dbReference>
<dbReference type="HAMAP" id="MF_02219">
    <property type="entry name" value="Type_III_secretin"/>
    <property type="match status" value="1"/>
</dbReference>
<dbReference type="Pfam" id="PF00263">
    <property type="entry name" value="Secretin"/>
    <property type="match status" value="1"/>
</dbReference>
<evidence type="ECO:0000313" key="8">
    <source>
        <dbReference type="Proteomes" id="UP001466893"/>
    </source>
</evidence>
<dbReference type="InterPro" id="IPR050810">
    <property type="entry name" value="Bact_Secretion_Sys_Channel"/>
</dbReference>
<dbReference type="InterPro" id="IPR004846">
    <property type="entry name" value="T2SS/T3SS_dom"/>
</dbReference>
<keyword evidence="2 3" id="KW-0732">Signal</keyword>
<feature type="domain" description="NolW-like" evidence="6">
    <location>
        <begin position="170"/>
        <end position="257"/>
    </location>
</feature>
<keyword evidence="3" id="KW-0472">Membrane</keyword>
<protein>
    <recommendedName>
        <fullName evidence="3">Type 3 secretion system secretin</fullName>
        <shortName evidence="3">T3SS secretin</shortName>
    </recommendedName>
</protein>
<evidence type="ECO:0000259" key="6">
    <source>
        <dbReference type="Pfam" id="PF03958"/>
    </source>
</evidence>
<dbReference type="Proteomes" id="UP001466893">
    <property type="component" value="Chromosome"/>
</dbReference>
<comment type="function">
    <text evidence="3">Component of the type III secretion system (T3SS), also called injectisome, which is used to inject bacterial effector proteins into eukaryotic host cells. Forms a ring-shaped multimeric structure with an apparent central pore in the outer membrane.</text>
</comment>
<dbReference type="InterPro" id="IPR038591">
    <property type="entry name" value="NolW-like_sf"/>
</dbReference>
<keyword evidence="3" id="KW-0653">Protein transport</keyword>
<name>A0ABZ3BAS3_9ENTR</name>
<dbReference type="Gene3D" id="3.30.1370.120">
    <property type="match status" value="2"/>
</dbReference>
<proteinExistence type="inferred from homology"/>
<dbReference type="EMBL" id="CP151800">
    <property type="protein sequence ID" value="WZV98301.1"/>
    <property type="molecule type" value="Genomic_DNA"/>
</dbReference>
<sequence>MYVLFCMPGIAQGQNIPWKGNDFALYTRKMPLADVLRALAENYDTAITVDPSINGSFSGIIPCGPPVDILSNLAAQYNLVTWFDSKMLYIYPASLLKHQVITLDTLAAGTFMRYLRNQSVLSTQSCEASNISGANAVDISGVPGCLMRIGQLASMLDSTLTKRKDEAVTVKVFPLKYAAAVDSHYQYRDQSVVVPGIVSVLRDMSKPDASANSRSPATQTLPLFAADPRQNAVIVRDHSANMANYRQLITQLDQRPQMIEISVKIIDVNAGDIDQLGIDWGAAMSLGGAKFAFDSASNNGNGSGFSTVISDTSGFMVRLTALEQSSQAYVLSQPSVVTLNNVQAIMDKNITFYTKLEAKNVAKLESVTAGSLLRVTPRLLDDNGTQKIMLNLNIQDSQQSDIRRDSEPLPDIQNAEIASQATLLAGQSLLLGGFKQDRQIQSQNKIPLLGDIPGVGRLFRSDTTQVQSVIRLFLIKASVVNNGISHG</sequence>
<dbReference type="PANTHER" id="PTHR30332:SF4">
    <property type="entry name" value="TYPE 3 SECRETION SYSTEM SECRETIN"/>
    <property type="match status" value="1"/>
</dbReference>
<dbReference type="NCBIfam" id="TIGR02516">
    <property type="entry name" value="type_III_yscC"/>
    <property type="match status" value="1"/>
</dbReference>
<keyword evidence="3" id="KW-0998">Cell outer membrane</keyword>
<dbReference type="NCBIfam" id="NF011873">
    <property type="entry name" value="PRK15346.1"/>
    <property type="match status" value="1"/>
</dbReference>
<dbReference type="InterPro" id="IPR003522">
    <property type="entry name" value="T3SS_OM_pore_YscC"/>
</dbReference>